<dbReference type="CDD" id="cd01428">
    <property type="entry name" value="ADK"/>
    <property type="match status" value="1"/>
</dbReference>
<sequence length="260" mass="29208">MAKLTERALVYLKEHNVPLLLEHILRKIIEDTPERPMSYIADMMQRGIPLHVVIAGPPGSGKRTQCSSISKALGVVPINTGDLLRACVEERKGGGDIAKSYMDRGMPVPNMLASMLVTKRLAQDDALEHGWILEGFPRNTQQADAVETHGQVPQIFIVLELPERTGFNRLEHRRTDPATGAEYHLLYNPPPEADVALCERLAQSENDTHEAIEARQKSYSEWISAVKTHYAAMLEVVNADQRVENVTRDITAAIERRRFR</sequence>
<gene>
    <name evidence="6" type="ORF">TVY486_0201936</name>
</gene>
<dbReference type="EMBL" id="HE573018">
    <property type="protein sequence ID" value="CCC46782.1"/>
    <property type="molecule type" value="Genomic_DNA"/>
</dbReference>
<dbReference type="HAMAP" id="MF_00235">
    <property type="entry name" value="Adenylate_kinase_Adk"/>
    <property type="match status" value="1"/>
</dbReference>
<evidence type="ECO:0000256" key="4">
    <source>
        <dbReference type="ARBA" id="ARBA00022777"/>
    </source>
</evidence>
<keyword evidence="4 5" id="KW-0418">Kinase</keyword>
<dbReference type="OMA" id="ANICFGD"/>
<dbReference type="PRINTS" id="PR00094">
    <property type="entry name" value="ADENYLTKNASE"/>
</dbReference>
<dbReference type="PANTHER" id="PTHR23359">
    <property type="entry name" value="NUCLEOTIDE KINASE"/>
    <property type="match status" value="1"/>
</dbReference>
<dbReference type="AlphaFoldDB" id="G0TS58"/>
<dbReference type="VEuPathDB" id="TriTrypDB:TvY486_0201936"/>
<protein>
    <submittedName>
        <fullName evidence="6">Putative adenylate kinase</fullName>
    </submittedName>
</protein>
<dbReference type="GO" id="GO:0005524">
    <property type="term" value="F:ATP binding"/>
    <property type="evidence" value="ECO:0007669"/>
    <property type="project" value="InterPro"/>
</dbReference>
<evidence type="ECO:0000313" key="6">
    <source>
        <dbReference type="EMBL" id="CCC46782.1"/>
    </source>
</evidence>
<dbReference type="SUPFAM" id="SSF57774">
    <property type="entry name" value="Microbial and mitochondrial ADK, insert 'zinc finger' domain"/>
    <property type="match status" value="1"/>
</dbReference>
<dbReference type="SUPFAM" id="SSF47391">
    <property type="entry name" value="Dimerization-anchoring domain of cAMP-dependent PK regulatory subunit"/>
    <property type="match status" value="1"/>
</dbReference>
<keyword evidence="3" id="KW-0547">Nucleotide-binding</keyword>
<evidence type="ECO:0000256" key="3">
    <source>
        <dbReference type="ARBA" id="ARBA00022741"/>
    </source>
</evidence>
<evidence type="ECO:0000256" key="2">
    <source>
        <dbReference type="ARBA" id="ARBA00022679"/>
    </source>
</evidence>
<dbReference type="InterPro" id="IPR036193">
    <property type="entry name" value="ADK_active_lid_dom_sf"/>
</dbReference>
<comment type="similarity">
    <text evidence="1 5">Belongs to the adenylate kinase family.</text>
</comment>
<dbReference type="CDD" id="cd22981">
    <property type="entry name" value="DD_TbAK-like"/>
    <property type="match status" value="1"/>
</dbReference>
<evidence type="ECO:0000256" key="1">
    <source>
        <dbReference type="ARBA" id="ARBA00007220"/>
    </source>
</evidence>
<dbReference type="GO" id="GO:0004017">
    <property type="term" value="F:AMP kinase activity"/>
    <property type="evidence" value="ECO:0007669"/>
    <property type="project" value="InterPro"/>
</dbReference>
<dbReference type="Gene3D" id="3.40.50.300">
    <property type="entry name" value="P-loop containing nucleotide triphosphate hydrolases"/>
    <property type="match status" value="1"/>
</dbReference>
<name>G0TS58_TRYVY</name>
<organism evidence="6">
    <name type="scientific">Trypanosoma vivax (strain Y486)</name>
    <dbReference type="NCBI Taxonomy" id="1055687"/>
    <lineage>
        <taxon>Eukaryota</taxon>
        <taxon>Discoba</taxon>
        <taxon>Euglenozoa</taxon>
        <taxon>Kinetoplastea</taxon>
        <taxon>Metakinetoplastina</taxon>
        <taxon>Trypanosomatida</taxon>
        <taxon>Trypanosomatidae</taxon>
        <taxon>Trypanosoma</taxon>
        <taxon>Duttonella</taxon>
    </lineage>
</organism>
<keyword evidence="2 5" id="KW-0808">Transferase</keyword>
<dbReference type="SUPFAM" id="SSF52540">
    <property type="entry name" value="P-loop containing nucleoside triphosphate hydrolases"/>
    <property type="match status" value="1"/>
</dbReference>
<evidence type="ECO:0000256" key="5">
    <source>
        <dbReference type="RuleBase" id="RU003330"/>
    </source>
</evidence>
<dbReference type="InterPro" id="IPR000850">
    <property type="entry name" value="Adenylat/UMP-CMP_kin"/>
</dbReference>
<accession>G0TS58</accession>
<dbReference type="Pfam" id="PF00406">
    <property type="entry name" value="ADK"/>
    <property type="match status" value="1"/>
</dbReference>
<proteinExistence type="inferred from homology"/>
<reference evidence="6" key="1">
    <citation type="journal article" date="2012" name="Proc. Natl. Acad. Sci. U.S.A.">
        <title>Antigenic diversity is generated by distinct evolutionary mechanisms in African trypanosome species.</title>
        <authorList>
            <person name="Jackson A.P."/>
            <person name="Berry A."/>
            <person name="Aslett M."/>
            <person name="Allison H.C."/>
            <person name="Burton P."/>
            <person name="Vavrova-Anderson J."/>
            <person name="Brown R."/>
            <person name="Browne H."/>
            <person name="Corton N."/>
            <person name="Hauser H."/>
            <person name="Gamble J."/>
            <person name="Gilderthorp R."/>
            <person name="Marcello L."/>
            <person name="McQuillan J."/>
            <person name="Otto T.D."/>
            <person name="Quail M.A."/>
            <person name="Sanders M.J."/>
            <person name="van Tonder A."/>
            <person name="Ginger M.L."/>
            <person name="Field M.C."/>
            <person name="Barry J.D."/>
            <person name="Hertz-Fowler C."/>
            <person name="Berriman M."/>
        </authorList>
    </citation>
    <scope>NUCLEOTIDE SEQUENCE</scope>
    <source>
        <strain evidence="6">Y486</strain>
    </source>
</reference>
<dbReference type="InterPro" id="IPR027417">
    <property type="entry name" value="P-loop_NTPase"/>
</dbReference>